<name>A0A8J4V5C3_9MYCE</name>
<gene>
    <name evidence="2" type="ORF">CYY_006920</name>
</gene>
<feature type="compositionally biased region" description="Low complexity" evidence="1">
    <location>
        <begin position="563"/>
        <end position="584"/>
    </location>
</feature>
<keyword evidence="3" id="KW-1185">Reference proteome</keyword>
<evidence type="ECO:0000256" key="1">
    <source>
        <dbReference type="SAM" id="MobiDB-lite"/>
    </source>
</evidence>
<reference evidence="2" key="1">
    <citation type="submission" date="2020-01" db="EMBL/GenBank/DDBJ databases">
        <title>Development of genomics and gene disruption for Polysphondylium violaceum indicates a role for the polyketide synthase stlB in stalk morphogenesis.</title>
        <authorList>
            <person name="Narita B."/>
            <person name="Kawabe Y."/>
            <person name="Kin K."/>
            <person name="Saito T."/>
            <person name="Gibbs R."/>
            <person name="Kuspa A."/>
            <person name="Muzny D."/>
            <person name="Queller D."/>
            <person name="Richards S."/>
            <person name="Strassman J."/>
            <person name="Sucgang R."/>
            <person name="Worley K."/>
            <person name="Schaap P."/>
        </authorList>
    </citation>
    <scope>NUCLEOTIDE SEQUENCE</scope>
    <source>
        <strain evidence="2">QSvi11</strain>
    </source>
</reference>
<dbReference type="AlphaFoldDB" id="A0A8J4V5C3"/>
<dbReference type="Proteomes" id="UP000695562">
    <property type="component" value="Unassembled WGS sequence"/>
</dbReference>
<evidence type="ECO:0000313" key="3">
    <source>
        <dbReference type="Proteomes" id="UP000695562"/>
    </source>
</evidence>
<feature type="region of interest" description="Disordered" evidence="1">
    <location>
        <begin position="563"/>
        <end position="601"/>
    </location>
</feature>
<protein>
    <submittedName>
        <fullName evidence="2">Uncharacterized protein</fullName>
    </submittedName>
</protein>
<organism evidence="2 3">
    <name type="scientific">Polysphondylium violaceum</name>
    <dbReference type="NCBI Taxonomy" id="133409"/>
    <lineage>
        <taxon>Eukaryota</taxon>
        <taxon>Amoebozoa</taxon>
        <taxon>Evosea</taxon>
        <taxon>Eumycetozoa</taxon>
        <taxon>Dictyostelia</taxon>
        <taxon>Dictyosteliales</taxon>
        <taxon>Dictyosteliaceae</taxon>
        <taxon>Polysphondylium</taxon>
    </lineage>
</organism>
<dbReference type="OrthoDB" id="17995at2759"/>
<accession>A0A8J4V5C3</accession>
<proteinExistence type="predicted"/>
<comment type="caution">
    <text evidence="2">The sequence shown here is derived from an EMBL/GenBank/DDBJ whole genome shotgun (WGS) entry which is preliminary data.</text>
</comment>
<evidence type="ECO:0000313" key="2">
    <source>
        <dbReference type="EMBL" id="KAF2071774.1"/>
    </source>
</evidence>
<dbReference type="EMBL" id="AJWJ01000340">
    <property type="protein sequence ID" value="KAF2071774.1"/>
    <property type="molecule type" value="Genomic_DNA"/>
</dbReference>
<sequence length="673" mass="75634">MTDLNSAQIEIPFKVYQEVKQGLEEISTHAFISNSYYKGVCEESFVRLSCEYTIRIYDDQSNAPSNNNNNNKKKNIVKKYSVQLMSQKATIEKSVILFSNNSNKNEDMVDASTKGACLLTNNGFYNLYTSAAGRYLVKLELLVPYLNNKNTGMELTIPQSTNNSVVFQVNQPNSNIKVFNSFPDVDSHQEWLSKHEKESSSTSLVFVKLPTDTHLKIQWTAIEESKKTLESSKTQTVSIKPNIVVQQHTLCSLGEGLLQLKTSFIYKIIAGIISQFNIEIENNISIVNVEGKAIKKWDISNENGGKRILKIDLDYGVENSYELKVFAEYSMGDTTGEVFVSPMICKGEEISRQRGYLGVEARTNIEISDIGNDGLSVADVTEIPKDLQSMAGHPILLSYKFLEPRYLLNLRVKKNSDCSVLLSICEEAHFITTISFSGKNIHQMILSIKNTQQQFLRVHVPFQYEVWSTMMGSTPIKPSLGEGFLMVPLLKPGNLNTDAPVKIEIVLLEKDCAPLSTKKGKLEFIIPKLDLPLRAAFYTLYLPESFSASNFLGNLKNVRHFSATPPSASSPTDDNNNFSNNNDNMIMPQQRKRSSYDYDDDSDGGYESINSSYFSKVAKSGNSMKGKRRAGVIPVKINMPTTSNQLKFEQILVDKDLSVSFDYKVKEVKPRRV</sequence>